<organism evidence="1 2">
    <name type="scientific">Basidiobolus ranarum</name>
    <dbReference type="NCBI Taxonomy" id="34480"/>
    <lineage>
        <taxon>Eukaryota</taxon>
        <taxon>Fungi</taxon>
        <taxon>Fungi incertae sedis</taxon>
        <taxon>Zoopagomycota</taxon>
        <taxon>Entomophthoromycotina</taxon>
        <taxon>Basidiobolomycetes</taxon>
        <taxon>Basidiobolales</taxon>
        <taxon>Basidiobolaceae</taxon>
        <taxon>Basidiobolus</taxon>
    </lineage>
</organism>
<keyword evidence="2" id="KW-1185">Reference proteome</keyword>
<proteinExistence type="predicted"/>
<evidence type="ECO:0000313" key="1">
    <source>
        <dbReference type="EMBL" id="KAK9763063.1"/>
    </source>
</evidence>
<evidence type="ECO:0000313" key="2">
    <source>
        <dbReference type="Proteomes" id="UP001479436"/>
    </source>
</evidence>
<protein>
    <submittedName>
        <fullName evidence="1">Uncharacterized protein</fullName>
    </submittedName>
</protein>
<sequence length="111" mass="12748">MFFRYNFVSTLLLNVYQSLQFPVHRCKPPENSYDVFFTCNLPSDDFFGAYKPSHLLERTSLRVPLVRRDSFLVSCCVELPLSEQTFSVLLSNFVGGCDYEVSVISVLVSFL</sequence>
<accession>A0ABR2WNF4</accession>
<gene>
    <name evidence="1" type="ORF">K7432_010616</name>
</gene>
<comment type="caution">
    <text evidence="1">The sequence shown here is derived from an EMBL/GenBank/DDBJ whole genome shotgun (WGS) entry which is preliminary data.</text>
</comment>
<reference evidence="1 2" key="1">
    <citation type="submission" date="2023-04" db="EMBL/GenBank/DDBJ databases">
        <title>Genome of Basidiobolus ranarum AG-B5.</title>
        <authorList>
            <person name="Stajich J.E."/>
            <person name="Carter-House D."/>
            <person name="Gryganskyi A."/>
        </authorList>
    </citation>
    <scope>NUCLEOTIDE SEQUENCE [LARGE SCALE GENOMIC DNA]</scope>
    <source>
        <strain evidence="1 2">AG-B5</strain>
    </source>
</reference>
<dbReference type="Proteomes" id="UP001479436">
    <property type="component" value="Unassembled WGS sequence"/>
</dbReference>
<name>A0ABR2WNF4_9FUNG</name>
<dbReference type="EMBL" id="JASJQH010000743">
    <property type="protein sequence ID" value="KAK9763063.1"/>
    <property type="molecule type" value="Genomic_DNA"/>
</dbReference>